<accession>A0ABP0R6G3</accession>
<name>A0ABP0R6G3_9DINO</name>
<proteinExistence type="predicted"/>
<reference evidence="1 2" key="1">
    <citation type="submission" date="2024-02" db="EMBL/GenBank/DDBJ databases">
        <authorList>
            <person name="Chen Y."/>
            <person name="Shah S."/>
            <person name="Dougan E. K."/>
            <person name="Thang M."/>
            <person name="Chan C."/>
        </authorList>
    </citation>
    <scope>NUCLEOTIDE SEQUENCE [LARGE SCALE GENOMIC DNA]</scope>
</reference>
<evidence type="ECO:0000313" key="2">
    <source>
        <dbReference type="Proteomes" id="UP001642484"/>
    </source>
</evidence>
<sequence>MSTNDDQISSDLETFADDDDALYRREKDCDSDSFGRQTSIDTSFMIQVDVIVAVPESASRMAFETYIERAGLEDSVLALDEKELADALLEAQGGDPENPLLVLVGEDSYLDDIRKLHLQVRRPFLVLASGNCRSNCHYLLPASCGQASFTEALRHCVAWSMSKRVSELTGRVRTYV</sequence>
<protein>
    <submittedName>
        <fullName evidence="1">Uncharacterized protein</fullName>
    </submittedName>
</protein>
<comment type="caution">
    <text evidence="1">The sequence shown here is derived from an EMBL/GenBank/DDBJ whole genome shotgun (WGS) entry which is preliminary data.</text>
</comment>
<organism evidence="1 2">
    <name type="scientific">Durusdinium trenchii</name>
    <dbReference type="NCBI Taxonomy" id="1381693"/>
    <lineage>
        <taxon>Eukaryota</taxon>
        <taxon>Sar</taxon>
        <taxon>Alveolata</taxon>
        <taxon>Dinophyceae</taxon>
        <taxon>Suessiales</taxon>
        <taxon>Symbiodiniaceae</taxon>
        <taxon>Durusdinium</taxon>
    </lineage>
</organism>
<keyword evidence="2" id="KW-1185">Reference proteome</keyword>
<gene>
    <name evidence="1" type="ORF">CCMP2556_LOCUS45369</name>
</gene>
<dbReference type="EMBL" id="CAXAMN010025450">
    <property type="protein sequence ID" value="CAK9095215.1"/>
    <property type="molecule type" value="Genomic_DNA"/>
</dbReference>
<evidence type="ECO:0000313" key="1">
    <source>
        <dbReference type="EMBL" id="CAK9095215.1"/>
    </source>
</evidence>
<dbReference type="Proteomes" id="UP001642484">
    <property type="component" value="Unassembled WGS sequence"/>
</dbReference>